<dbReference type="EMBL" id="JANIGO010000002">
    <property type="protein sequence ID" value="MCQ8896083.1"/>
    <property type="molecule type" value="Genomic_DNA"/>
</dbReference>
<dbReference type="InterPro" id="IPR001307">
    <property type="entry name" value="Thiosulphate_STrfase_CS"/>
</dbReference>
<dbReference type="SMART" id="SM00450">
    <property type="entry name" value="RHOD"/>
    <property type="match status" value="2"/>
</dbReference>
<dbReference type="PROSITE" id="PS50206">
    <property type="entry name" value="RHODANESE_3"/>
    <property type="match status" value="2"/>
</dbReference>
<sequence>MQGPLITPADLDILLQMRDRCVIFDCRFELMNPSAGRRAYAAGHIPGAHYLSLDDDLSDHTRPLAGRHPLPTAHSFEQLMRQHGVDAQTRLVAYDQGDHAMAARFWWLARYFGHQSVQVLNGGIAQWQAQGFDLVCDPSELPVQLGRFNACEQPRLRVAYADLIQQQALTVLVDARDKARYTGEVEPIDPVAGHIPGAINMPWKLNLNTDGWFKTPEQLLQVWEPVMPDLDRAVVYCGSGVTACVNLLALACLGHGDIPLFPGSWSEWCQRNGPVETSM</sequence>
<dbReference type="InterPro" id="IPR001763">
    <property type="entry name" value="Rhodanese-like_dom"/>
</dbReference>
<protein>
    <submittedName>
        <fullName evidence="4">Sulfurtransferase</fullName>
    </submittedName>
</protein>
<dbReference type="InterPro" id="IPR045078">
    <property type="entry name" value="TST/MPST-like"/>
</dbReference>
<dbReference type="PANTHER" id="PTHR11364:SF27">
    <property type="entry name" value="SULFURTRANSFERASE"/>
    <property type="match status" value="1"/>
</dbReference>
<keyword evidence="1" id="KW-0808">Transferase</keyword>
<evidence type="ECO:0000256" key="1">
    <source>
        <dbReference type="ARBA" id="ARBA00022679"/>
    </source>
</evidence>
<dbReference type="Proteomes" id="UP001204142">
    <property type="component" value="Unassembled WGS sequence"/>
</dbReference>
<dbReference type="PANTHER" id="PTHR11364">
    <property type="entry name" value="THIOSULFATE SULFERTANSFERASE"/>
    <property type="match status" value="1"/>
</dbReference>
<dbReference type="CDD" id="cd01448">
    <property type="entry name" value="TST_Repeat_1"/>
    <property type="match status" value="1"/>
</dbReference>
<proteinExistence type="predicted"/>
<dbReference type="Pfam" id="PF00581">
    <property type="entry name" value="Rhodanese"/>
    <property type="match status" value="2"/>
</dbReference>
<name>A0ABT1WEX9_9BURK</name>
<dbReference type="PROSITE" id="PS00380">
    <property type="entry name" value="RHODANESE_1"/>
    <property type="match status" value="1"/>
</dbReference>
<dbReference type="InterPro" id="IPR036873">
    <property type="entry name" value="Rhodanese-like_dom_sf"/>
</dbReference>
<evidence type="ECO:0000259" key="3">
    <source>
        <dbReference type="PROSITE" id="PS50206"/>
    </source>
</evidence>
<evidence type="ECO:0000313" key="4">
    <source>
        <dbReference type="EMBL" id="MCQ8896083.1"/>
    </source>
</evidence>
<accession>A0ABT1WEX9</accession>
<dbReference type="RefSeq" id="WP_256763835.1">
    <property type="nucleotide sequence ID" value="NZ_JANIGO010000002.1"/>
</dbReference>
<evidence type="ECO:0000256" key="2">
    <source>
        <dbReference type="ARBA" id="ARBA00022737"/>
    </source>
</evidence>
<organism evidence="4 5">
    <name type="scientific">Limnobacter humi</name>
    <dbReference type="NCBI Taxonomy" id="1778671"/>
    <lineage>
        <taxon>Bacteria</taxon>
        <taxon>Pseudomonadati</taxon>
        <taxon>Pseudomonadota</taxon>
        <taxon>Betaproteobacteria</taxon>
        <taxon>Burkholderiales</taxon>
        <taxon>Burkholderiaceae</taxon>
        <taxon>Limnobacter</taxon>
    </lineage>
</organism>
<gene>
    <name evidence="4" type="ORF">NQT62_06480</name>
</gene>
<dbReference type="SUPFAM" id="SSF52821">
    <property type="entry name" value="Rhodanese/Cell cycle control phosphatase"/>
    <property type="match status" value="2"/>
</dbReference>
<evidence type="ECO:0000313" key="5">
    <source>
        <dbReference type="Proteomes" id="UP001204142"/>
    </source>
</evidence>
<feature type="domain" description="Rhodanese" evidence="3">
    <location>
        <begin position="17"/>
        <end position="136"/>
    </location>
</feature>
<dbReference type="Gene3D" id="3.40.250.10">
    <property type="entry name" value="Rhodanese-like domain"/>
    <property type="match status" value="2"/>
</dbReference>
<comment type="caution">
    <text evidence="4">The sequence shown here is derived from an EMBL/GenBank/DDBJ whole genome shotgun (WGS) entry which is preliminary data.</text>
</comment>
<reference evidence="4 5" key="1">
    <citation type="submission" date="2022-07" db="EMBL/GenBank/DDBJ databases">
        <authorList>
            <person name="Xamxidin M."/>
            <person name="Wu M."/>
        </authorList>
    </citation>
    <scope>NUCLEOTIDE SEQUENCE [LARGE SCALE GENOMIC DNA]</scope>
    <source>
        <strain evidence="4 5">NBRC 111650</strain>
    </source>
</reference>
<dbReference type="CDD" id="cd01449">
    <property type="entry name" value="TST_Repeat_2"/>
    <property type="match status" value="1"/>
</dbReference>
<keyword evidence="2" id="KW-0677">Repeat</keyword>
<keyword evidence="5" id="KW-1185">Reference proteome</keyword>
<feature type="domain" description="Rhodanese" evidence="3">
    <location>
        <begin position="166"/>
        <end position="277"/>
    </location>
</feature>